<evidence type="ECO:0000256" key="1">
    <source>
        <dbReference type="ARBA" id="ARBA00022490"/>
    </source>
</evidence>
<comment type="function">
    <text evidence="6">Redox regulated molecular chaperone. Protects both thermally unfolding and oxidatively damaged proteins from irreversible aggregation. Plays an important role in the bacterial defense system toward oxidative stress.</text>
</comment>
<dbReference type="GO" id="GO:0051082">
    <property type="term" value="F:unfolded protein binding"/>
    <property type="evidence" value="ECO:0007669"/>
    <property type="project" value="UniProtKB-UniRule"/>
</dbReference>
<dbReference type="PIRSF" id="PIRSF005261">
    <property type="entry name" value="Heat_shock_Hsp33"/>
    <property type="match status" value="1"/>
</dbReference>
<dbReference type="GO" id="GO:0044183">
    <property type="term" value="F:protein folding chaperone"/>
    <property type="evidence" value="ECO:0007669"/>
    <property type="project" value="TreeGrafter"/>
</dbReference>
<organism evidence="9 11">
    <name type="scientific">Caldanaerobacter subterraneus</name>
    <dbReference type="NCBI Taxonomy" id="911092"/>
    <lineage>
        <taxon>Bacteria</taxon>
        <taxon>Bacillati</taxon>
        <taxon>Bacillota</taxon>
        <taxon>Clostridia</taxon>
        <taxon>Thermoanaerobacterales</taxon>
        <taxon>Thermoanaerobacteraceae</taxon>
        <taxon>Caldanaerobacter</taxon>
    </lineage>
</organism>
<feature type="disulfide bond" description="Redox-active" evidence="6">
    <location>
        <begin position="271"/>
        <end position="274"/>
    </location>
</feature>
<evidence type="ECO:0000313" key="8">
    <source>
        <dbReference type="EMBL" id="NNG66928.1"/>
    </source>
</evidence>
<keyword evidence="4 6" id="KW-0143">Chaperone</keyword>
<accession>A0A117KVL8</accession>
<comment type="PTM">
    <text evidence="6">Under oxidizing conditions two disulfide bonds are formed involving the reactive cysteines. Under reducing conditions zinc is bound to the reactive cysteines and the protein is inactive.</text>
</comment>
<dbReference type="Proteomes" id="UP000264445">
    <property type="component" value="Unassembled WGS sequence"/>
</dbReference>
<evidence type="ECO:0000256" key="2">
    <source>
        <dbReference type="ARBA" id="ARBA00022833"/>
    </source>
</evidence>
<evidence type="ECO:0000313" key="10">
    <source>
        <dbReference type="Proteomes" id="UP000264445"/>
    </source>
</evidence>
<evidence type="ECO:0000256" key="6">
    <source>
        <dbReference type="HAMAP-Rule" id="MF_00117"/>
    </source>
</evidence>
<dbReference type="Proteomes" id="UP000529861">
    <property type="component" value="Unassembled WGS sequence"/>
</dbReference>
<protein>
    <recommendedName>
        <fullName evidence="6">33 kDa chaperonin</fullName>
    </recommendedName>
    <alternativeName>
        <fullName evidence="6">Heat shock protein 33 homolog</fullName>
        <shortName evidence="6">HSP33</shortName>
    </alternativeName>
</protein>
<dbReference type="InterPro" id="IPR016153">
    <property type="entry name" value="Heat_shock_Hsp33_N"/>
</dbReference>
<dbReference type="SUPFAM" id="SSF64397">
    <property type="entry name" value="Hsp33 domain"/>
    <property type="match status" value="1"/>
</dbReference>
<proteinExistence type="inferred from homology"/>
<dbReference type="EMBL" id="SLWU01000018">
    <property type="protein sequence ID" value="TCO61794.1"/>
    <property type="molecule type" value="Genomic_DNA"/>
</dbReference>
<dbReference type="SMR" id="A0A117KVL8"/>
<dbReference type="EMBL" id="JABEQB010000016">
    <property type="protein sequence ID" value="NNG66928.1"/>
    <property type="molecule type" value="Genomic_DNA"/>
</dbReference>
<keyword evidence="1 6" id="KW-0963">Cytoplasm</keyword>
<dbReference type="RefSeq" id="WP_011025934.1">
    <property type="nucleotide sequence ID" value="NZ_DOLB01000084.1"/>
</dbReference>
<comment type="similarity">
    <text evidence="6">Belongs to the HSP33 family.</text>
</comment>
<reference evidence="8 12" key="3">
    <citation type="submission" date="2020-04" db="EMBL/GenBank/DDBJ databases">
        <title>Draft genome sequence of Caldanaerobacter sunterraneus. strain 1523vc isolated from Griffin hot spring, Kamchatka, Russia.</title>
        <authorList>
            <person name="Toshchakov S.V."/>
            <person name="Podosokorskaya O.A."/>
            <person name="Kublanov I.V."/>
            <person name="Korzhenkov A."/>
            <person name="Patrushev M.V."/>
        </authorList>
    </citation>
    <scope>NUCLEOTIDE SEQUENCE [LARGE SCALE GENOMIC DNA]</scope>
    <source>
        <strain evidence="8 12">1523vc</strain>
    </source>
</reference>
<dbReference type="Gene3D" id="3.55.30.10">
    <property type="entry name" value="Hsp33 domain"/>
    <property type="match status" value="1"/>
</dbReference>
<reference evidence="7 10" key="1">
    <citation type="journal article" date="2018" name="Nat. Biotechnol.">
        <title>A standardized bacterial taxonomy based on genome phylogeny substantially revises the tree of life.</title>
        <authorList>
            <person name="Parks D.H."/>
            <person name="Chuvochina M."/>
            <person name="Waite D.W."/>
            <person name="Rinke C."/>
            <person name="Skarshewski A."/>
            <person name="Chaumeil P.A."/>
            <person name="Hugenholtz P."/>
        </authorList>
    </citation>
    <scope>NUCLEOTIDE SEQUENCE [LARGE SCALE GENOMIC DNA]</scope>
    <source>
        <strain evidence="7">UBA12544</strain>
    </source>
</reference>
<dbReference type="GO" id="GO:0005737">
    <property type="term" value="C:cytoplasm"/>
    <property type="evidence" value="ECO:0007669"/>
    <property type="project" value="UniProtKB-SubCell"/>
</dbReference>
<dbReference type="Gene3D" id="3.90.1280.10">
    <property type="entry name" value="HSP33 redox switch-like"/>
    <property type="match status" value="1"/>
</dbReference>
<evidence type="ECO:0000313" key="12">
    <source>
        <dbReference type="Proteomes" id="UP000529861"/>
    </source>
</evidence>
<comment type="subcellular location">
    <subcellularLocation>
        <location evidence="6">Cytoplasm</location>
    </subcellularLocation>
</comment>
<evidence type="ECO:0000313" key="11">
    <source>
        <dbReference type="Proteomes" id="UP000294886"/>
    </source>
</evidence>
<name>A0A117KVL8_9THEO</name>
<dbReference type="EMBL" id="DOLB01000084">
    <property type="protein sequence ID" value="HBT49179.1"/>
    <property type="molecule type" value="Genomic_DNA"/>
</dbReference>
<gene>
    <name evidence="6 8" type="primary">hslO</name>
    <name evidence="7" type="ORF">DEA61_04945</name>
    <name evidence="9" type="ORF">EV203_11854</name>
    <name evidence="8" type="ORF">HKI81_06725</name>
</gene>
<dbReference type="PANTHER" id="PTHR30111">
    <property type="entry name" value="33 KDA CHAPERONIN"/>
    <property type="match status" value="1"/>
</dbReference>
<evidence type="ECO:0000256" key="5">
    <source>
        <dbReference type="ARBA" id="ARBA00023284"/>
    </source>
</evidence>
<dbReference type="GO" id="GO:0042026">
    <property type="term" value="P:protein refolding"/>
    <property type="evidence" value="ECO:0007669"/>
    <property type="project" value="TreeGrafter"/>
</dbReference>
<keyword evidence="3 6" id="KW-1015">Disulfide bond</keyword>
<evidence type="ECO:0000313" key="9">
    <source>
        <dbReference type="EMBL" id="TCO61794.1"/>
    </source>
</evidence>
<dbReference type="PANTHER" id="PTHR30111:SF1">
    <property type="entry name" value="33 KDA CHAPERONIN"/>
    <property type="match status" value="1"/>
</dbReference>
<dbReference type="InterPro" id="IPR016154">
    <property type="entry name" value="Heat_shock_Hsp33_C"/>
</dbReference>
<dbReference type="OMA" id="DMQCECC"/>
<evidence type="ECO:0000256" key="3">
    <source>
        <dbReference type="ARBA" id="ARBA00023157"/>
    </source>
</evidence>
<reference evidence="9 11" key="2">
    <citation type="submission" date="2019-03" db="EMBL/GenBank/DDBJ databases">
        <title>Genomic Encyclopedia of Type Strains, Phase IV (KMG-IV): sequencing the most valuable type-strain genomes for metagenomic binning, comparative biology and taxonomic classification.</title>
        <authorList>
            <person name="Goeker M."/>
        </authorList>
    </citation>
    <scope>NUCLEOTIDE SEQUENCE [LARGE SCALE GENOMIC DNA]</scope>
    <source>
        <strain evidence="9 11">DSM 13054</strain>
    </source>
</reference>
<keyword evidence="5 6" id="KW-0676">Redox-active center</keyword>
<dbReference type="HAMAP" id="MF_00117">
    <property type="entry name" value="HslO"/>
    <property type="match status" value="1"/>
</dbReference>
<keyword evidence="2 6" id="KW-0862">Zinc</keyword>
<dbReference type="AlphaFoldDB" id="A0A117KVL8"/>
<dbReference type="NCBIfam" id="NF001033">
    <property type="entry name" value="PRK00114.1"/>
    <property type="match status" value="1"/>
</dbReference>
<evidence type="ECO:0000256" key="4">
    <source>
        <dbReference type="ARBA" id="ARBA00023186"/>
    </source>
</evidence>
<evidence type="ECO:0000313" key="7">
    <source>
        <dbReference type="EMBL" id="HBT49179.1"/>
    </source>
</evidence>
<dbReference type="Proteomes" id="UP000294886">
    <property type="component" value="Unassembled WGS sequence"/>
</dbReference>
<comment type="caution">
    <text evidence="9">The sequence shown here is derived from an EMBL/GenBank/DDBJ whole genome shotgun (WGS) entry which is preliminary data.</text>
</comment>
<feature type="disulfide bond" description="Redox-active" evidence="6">
    <location>
        <begin position="238"/>
        <end position="240"/>
    </location>
</feature>
<dbReference type="InterPro" id="IPR000397">
    <property type="entry name" value="Heat_shock_Hsp33"/>
</dbReference>
<dbReference type="CDD" id="cd00498">
    <property type="entry name" value="Hsp33"/>
    <property type="match status" value="1"/>
</dbReference>
<sequence>MGDYIVKATAYEDNVLAFAALSKDTVNRAKEIHSLTPTACAALGRSLTAVAMMRTMMKGEKDKVTLVIKGDGPIGSIVVVSNFPGIVKGYVGNPFVDLPLSEKGKLDVGRAVGKKGYVTVIKDIGLKEPYIGTVEIQTGEIGDDIAYYFYTSEQIPSAVGLGVLVGKEGDVLTAGGFILQLLPDVKEEVILKLEKAIGQITSVTDLLRQGKTPEDILTSIFEEEEVKFLEKIPLKYECDCSQERFESAILALGKEEIQKLIKEEQGIETVCHFCGKKYFITRERLEELLKEAEN</sequence>
<dbReference type="Pfam" id="PF01430">
    <property type="entry name" value="HSP33"/>
    <property type="match status" value="1"/>
</dbReference>
<dbReference type="SUPFAM" id="SSF118352">
    <property type="entry name" value="HSP33 redox switch-like"/>
    <property type="match status" value="1"/>
</dbReference>